<dbReference type="SUPFAM" id="SSF103473">
    <property type="entry name" value="MFS general substrate transporter"/>
    <property type="match status" value="1"/>
</dbReference>
<protein>
    <recommendedName>
        <fullName evidence="6">Major facilitator superfamily (MFS) profile domain-containing protein</fullName>
    </recommendedName>
</protein>
<evidence type="ECO:0000259" key="6">
    <source>
        <dbReference type="PROSITE" id="PS50850"/>
    </source>
</evidence>
<dbReference type="InterPro" id="IPR020846">
    <property type="entry name" value="MFS_dom"/>
</dbReference>
<accession>A0AAW2DR45</accession>
<keyword evidence="3 5" id="KW-1133">Transmembrane helix</keyword>
<dbReference type="GO" id="GO:0022857">
    <property type="term" value="F:transmembrane transporter activity"/>
    <property type="evidence" value="ECO:0007669"/>
    <property type="project" value="InterPro"/>
</dbReference>
<keyword evidence="2 5" id="KW-0812">Transmembrane</keyword>
<evidence type="ECO:0000256" key="5">
    <source>
        <dbReference type="SAM" id="Phobius"/>
    </source>
</evidence>
<evidence type="ECO:0000256" key="1">
    <source>
        <dbReference type="ARBA" id="ARBA00004141"/>
    </source>
</evidence>
<dbReference type="InterPro" id="IPR036259">
    <property type="entry name" value="MFS_trans_sf"/>
</dbReference>
<evidence type="ECO:0000313" key="7">
    <source>
        <dbReference type="EMBL" id="KAL0011695.1"/>
    </source>
</evidence>
<dbReference type="PROSITE" id="PS50850">
    <property type="entry name" value="MFS"/>
    <property type="match status" value="1"/>
</dbReference>
<name>A0AAW2DR45_9ROSI</name>
<feature type="transmembrane region" description="Helical" evidence="5">
    <location>
        <begin position="14"/>
        <end position="33"/>
    </location>
</feature>
<dbReference type="GO" id="GO:0016020">
    <property type="term" value="C:membrane"/>
    <property type="evidence" value="ECO:0007669"/>
    <property type="project" value="UniProtKB-SubCell"/>
</dbReference>
<keyword evidence="4 5" id="KW-0472">Membrane</keyword>
<feature type="transmembrane region" description="Helical" evidence="5">
    <location>
        <begin position="40"/>
        <end position="61"/>
    </location>
</feature>
<evidence type="ECO:0000256" key="3">
    <source>
        <dbReference type="ARBA" id="ARBA00022989"/>
    </source>
</evidence>
<evidence type="ECO:0000256" key="2">
    <source>
        <dbReference type="ARBA" id="ARBA00022692"/>
    </source>
</evidence>
<proteinExistence type="predicted"/>
<dbReference type="Gene3D" id="1.20.1250.20">
    <property type="entry name" value="MFS general substrate transporter like domains"/>
    <property type="match status" value="1"/>
</dbReference>
<dbReference type="InterPro" id="IPR005828">
    <property type="entry name" value="MFS_sugar_transport-like"/>
</dbReference>
<dbReference type="Proteomes" id="UP001459277">
    <property type="component" value="Unassembled WGS sequence"/>
</dbReference>
<keyword evidence="8" id="KW-1185">Reference proteome</keyword>
<dbReference type="EMBL" id="JAZDWU010000002">
    <property type="protein sequence ID" value="KAL0011695.1"/>
    <property type="molecule type" value="Genomic_DNA"/>
</dbReference>
<sequence length="99" mass="11100">SAPAEYVDFLATKYVYGFNLGGFVVASTINYLVAETKSGWRWFFGLLGALSLASLMLFAIAPESPHYFIEMKDFERAENAFKMTKGRLIVAEFDKLVAE</sequence>
<reference evidence="7 8" key="1">
    <citation type="submission" date="2024-01" db="EMBL/GenBank/DDBJ databases">
        <title>A telomere-to-telomere, gap-free genome of sweet tea (Lithocarpus litseifolius).</title>
        <authorList>
            <person name="Zhou J."/>
        </authorList>
    </citation>
    <scope>NUCLEOTIDE SEQUENCE [LARGE SCALE GENOMIC DNA]</scope>
    <source>
        <strain evidence="7">Zhou-2022a</strain>
        <tissue evidence="7">Leaf</tissue>
    </source>
</reference>
<gene>
    <name evidence="7" type="ORF">SO802_006803</name>
</gene>
<feature type="non-terminal residue" evidence="7">
    <location>
        <position position="1"/>
    </location>
</feature>
<evidence type="ECO:0000313" key="8">
    <source>
        <dbReference type="Proteomes" id="UP001459277"/>
    </source>
</evidence>
<comment type="subcellular location">
    <subcellularLocation>
        <location evidence="1">Membrane</location>
        <topology evidence="1">Multi-pass membrane protein</topology>
    </subcellularLocation>
</comment>
<feature type="non-terminal residue" evidence="7">
    <location>
        <position position="99"/>
    </location>
</feature>
<organism evidence="7 8">
    <name type="scientific">Lithocarpus litseifolius</name>
    <dbReference type="NCBI Taxonomy" id="425828"/>
    <lineage>
        <taxon>Eukaryota</taxon>
        <taxon>Viridiplantae</taxon>
        <taxon>Streptophyta</taxon>
        <taxon>Embryophyta</taxon>
        <taxon>Tracheophyta</taxon>
        <taxon>Spermatophyta</taxon>
        <taxon>Magnoliopsida</taxon>
        <taxon>eudicotyledons</taxon>
        <taxon>Gunneridae</taxon>
        <taxon>Pentapetalae</taxon>
        <taxon>rosids</taxon>
        <taxon>fabids</taxon>
        <taxon>Fagales</taxon>
        <taxon>Fagaceae</taxon>
        <taxon>Lithocarpus</taxon>
    </lineage>
</organism>
<comment type="caution">
    <text evidence="7">The sequence shown here is derived from an EMBL/GenBank/DDBJ whole genome shotgun (WGS) entry which is preliminary data.</text>
</comment>
<dbReference type="AlphaFoldDB" id="A0AAW2DR45"/>
<dbReference type="Pfam" id="PF00083">
    <property type="entry name" value="Sugar_tr"/>
    <property type="match status" value="1"/>
</dbReference>
<evidence type="ECO:0000256" key="4">
    <source>
        <dbReference type="ARBA" id="ARBA00023136"/>
    </source>
</evidence>
<feature type="domain" description="Major facilitator superfamily (MFS) profile" evidence="6">
    <location>
        <begin position="1"/>
        <end position="99"/>
    </location>
</feature>